<organism evidence="6 7">
    <name type="scientific">Tuber aestivum</name>
    <name type="common">summer truffle</name>
    <dbReference type="NCBI Taxonomy" id="59557"/>
    <lineage>
        <taxon>Eukaryota</taxon>
        <taxon>Fungi</taxon>
        <taxon>Dikarya</taxon>
        <taxon>Ascomycota</taxon>
        <taxon>Pezizomycotina</taxon>
        <taxon>Pezizomycetes</taxon>
        <taxon>Pezizales</taxon>
        <taxon>Tuberaceae</taxon>
        <taxon>Tuber</taxon>
    </lineage>
</organism>
<evidence type="ECO:0000313" key="6">
    <source>
        <dbReference type="EMBL" id="CUS10344.1"/>
    </source>
</evidence>
<dbReference type="GO" id="GO:0031429">
    <property type="term" value="C:box H/ACA snoRNP complex"/>
    <property type="evidence" value="ECO:0007669"/>
    <property type="project" value="UniProtKB-UniRule"/>
</dbReference>
<dbReference type="GO" id="GO:0000398">
    <property type="term" value="P:mRNA splicing, via spliceosome"/>
    <property type="evidence" value="ECO:0007669"/>
    <property type="project" value="UniProtKB-UniRule"/>
</dbReference>
<evidence type="ECO:0000259" key="5">
    <source>
        <dbReference type="Pfam" id="PF01248"/>
    </source>
</evidence>
<dbReference type="InterPro" id="IPR002415">
    <property type="entry name" value="H/ACA_rnp_Nhp2-like"/>
</dbReference>
<feature type="region of interest" description="Disordered" evidence="4">
    <location>
        <begin position="1"/>
        <end position="57"/>
    </location>
</feature>
<evidence type="ECO:0000313" key="7">
    <source>
        <dbReference type="Proteomes" id="UP001412239"/>
    </source>
</evidence>
<dbReference type="InterPro" id="IPR050257">
    <property type="entry name" value="eL8/uL1-like"/>
</dbReference>
<sequence>MAKDRSTSKDKREKKDKKEKRSKDVTASLADDSHRISKKKKKPKKSKTAANPPTDDELDIADAAAAVLSALSAPGAVEGAKEGAKEGVGAAPIDDSVLVPFAKPLAGEKLTKKIFKTAKKAAKNKSLKRGVKEVVKALRKSPTGAAAASANSGIVVLAADISPMDVISHIPVLCEDHGIPYVFVRSRAELGAASVTKRPTSVAMIVPVAGAGTKEKKKKRKSTGGDDAMEGIEEADGGADGFREAYDELLALVEEAGRGVMV</sequence>
<dbReference type="PANTHER" id="PTHR23105">
    <property type="entry name" value="RIBOSOMAL PROTEIN L7AE FAMILY MEMBER"/>
    <property type="match status" value="1"/>
</dbReference>
<feature type="domain" description="Ribosomal protein eL8/eL30/eS12/Gadd45" evidence="5">
    <location>
        <begin position="113"/>
        <end position="208"/>
    </location>
</feature>
<accession>A0A292PT95</accession>
<keyword evidence="3" id="KW-0539">Nucleus</keyword>
<comment type="similarity">
    <text evidence="1 3">Belongs to the eukaryotic ribosomal protein eL8 family.</text>
</comment>
<name>A0A292PT95_9PEZI</name>
<dbReference type="Gene3D" id="3.30.1330.30">
    <property type="match status" value="1"/>
</dbReference>
<dbReference type="AlphaFoldDB" id="A0A292PT95"/>
<feature type="compositionally biased region" description="Basic residues" evidence="4">
    <location>
        <begin position="36"/>
        <end position="47"/>
    </location>
</feature>
<keyword evidence="3" id="KW-0687">Ribonucleoprotein</keyword>
<dbReference type="GO" id="GO:0003723">
    <property type="term" value="F:RNA binding"/>
    <property type="evidence" value="ECO:0007669"/>
    <property type="project" value="UniProtKB-UniRule"/>
</dbReference>
<protein>
    <recommendedName>
        <fullName evidence="3">H/ACA ribonucleoprotein complex subunit 2</fullName>
    </recommendedName>
    <alternativeName>
        <fullName evidence="3">Nucleolar protein family A member 2</fullName>
    </alternativeName>
</protein>
<dbReference type="PRINTS" id="PR00883">
    <property type="entry name" value="NUCLEARHMG"/>
</dbReference>
<dbReference type="Proteomes" id="UP001412239">
    <property type="component" value="Unassembled WGS sequence"/>
</dbReference>
<dbReference type="SUPFAM" id="SSF55315">
    <property type="entry name" value="L30e-like"/>
    <property type="match status" value="1"/>
</dbReference>
<evidence type="ECO:0000256" key="1">
    <source>
        <dbReference type="ARBA" id="ARBA00007337"/>
    </source>
</evidence>
<dbReference type="GO" id="GO:0031120">
    <property type="term" value="P:snRNA pseudouridine synthesis"/>
    <property type="evidence" value="ECO:0007669"/>
    <property type="project" value="UniProtKB-UniRule"/>
</dbReference>
<proteinExistence type="inferred from homology"/>
<dbReference type="EMBL" id="LN891050">
    <property type="protein sequence ID" value="CUS10344.1"/>
    <property type="molecule type" value="Genomic_DNA"/>
</dbReference>
<evidence type="ECO:0000256" key="3">
    <source>
        <dbReference type="RuleBase" id="RU366039"/>
    </source>
</evidence>
<keyword evidence="7" id="KW-1185">Reference proteome</keyword>
<comment type="function">
    <text evidence="3">Common component of the spliceosome and rRNA processing machinery.</text>
</comment>
<feature type="region of interest" description="Disordered" evidence="4">
    <location>
        <begin position="213"/>
        <end position="239"/>
    </location>
</feature>
<dbReference type="InterPro" id="IPR029064">
    <property type="entry name" value="Ribosomal_eL30-like_sf"/>
</dbReference>
<comment type="function">
    <text evidence="3">Required for ribosome biogenesis. Part of a complex which catalyzes pseudouridylation of rRNA. This involves the isomerization of uridine such that the ribose is subsequently attached to C5, instead of the normal N1. Pseudouridine ('psi') residues may serve to stabilize the conformation of rRNAs.</text>
</comment>
<evidence type="ECO:0000256" key="4">
    <source>
        <dbReference type="SAM" id="MobiDB-lite"/>
    </source>
</evidence>
<comment type="subcellular location">
    <subcellularLocation>
        <location evidence="3">Nucleus</location>
        <location evidence="3">Nucleolus</location>
    </subcellularLocation>
</comment>
<reference evidence="6" key="1">
    <citation type="submission" date="2015-10" db="EMBL/GenBank/DDBJ databases">
        <authorList>
            <person name="Regsiter A."/>
            <person name="william w."/>
        </authorList>
    </citation>
    <scope>NUCLEOTIDE SEQUENCE</scope>
    <source>
        <strain evidence="6">Montdore</strain>
    </source>
</reference>
<dbReference type="PROSITE" id="PS01082">
    <property type="entry name" value="RIBOSOMAL_L7AE"/>
    <property type="match status" value="1"/>
</dbReference>
<dbReference type="InterPro" id="IPR004037">
    <property type="entry name" value="Ribosomal_eL8-like_CS"/>
</dbReference>
<feature type="compositionally biased region" description="Basic and acidic residues" evidence="4">
    <location>
        <begin position="1"/>
        <end position="13"/>
    </location>
</feature>
<feature type="compositionally biased region" description="Acidic residues" evidence="4">
    <location>
        <begin position="227"/>
        <end position="237"/>
    </location>
</feature>
<evidence type="ECO:0000256" key="2">
    <source>
        <dbReference type="ARBA" id="ARBA00022884"/>
    </source>
</evidence>
<dbReference type="GO" id="GO:0042254">
    <property type="term" value="P:ribosome biogenesis"/>
    <property type="evidence" value="ECO:0007669"/>
    <property type="project" value="InterPro"/>
</dbReference>
<gene>
    <name evidence="6" type="ORF">GSTUAT00005601001</name>
</gene>
<keyword evidence="2 3" id="KW-0694">RNA-binding</keyword>
<dbReference type="Pfam" id="PF01248">
    <property type="entry name" value="Ribosomal_L7Ae"/>
    <property type="match status" value="1"/>
</dbReference>
<dbReference type="InterPro" id="IPR004038">
    <property type="entry name" value="Ribosomal_eL8/eL30/eS12/Gad45"/>
</dbReference>